<proteinExistence type="predicted"/>
<evidence type="ECO:0000313" key="2">
    <source>
        <dbReference type="WBParaSite" id="ES5_v2.g24190.t1"/>
    </source>
</evidence>
<evidence type="ECO:0000313" key="1">
    <source>
        <dbReference type="Proteomes" id="UP000887579"/>
    </source>
</evidence>
<name>A0AC34G326_9BILA</name>
<organism evidence="1 2">
    <name type="scientific">Panagrolaimus sp. ES5</name>
    <dbReference type="NCBI Taxonomy" id="591445"/>
    <lineage>
        <taxon>Eukaryota</taxon>
        <taxon>Metazoa</taxon>
        <taxon>Ecdysozoa</taxon>
        <taxon>Nematoda</taxon>
        <taxon>Chromadorea</taxon>
        <taxon>Rhabditida</taxon>
        <taxon>Tylenchina</taxon>
        <taxon>Panagrolaimomorpha</taxon>
        <taxon>Panagrolaimoidea</taxon>
        <taxon>Panagrolaimidae</taxon>
        <taxon>Panagrolaimus</taxon>
    </lineage>
</organism>
<accession>A0AC34G326</accession>
<dbReference type="Proteomes" id="UP000887579">
    <property type="component" value="Unplaced"/>
</dbReference>
<reference evidence="2" key="1">
    <citation type="submission" date="2022-11" db="UniProtKB">
        <authorList>
            <consortium name="WormBaseParasite"/>
        </authorList>
    </citation>
    <scope>IDENTIFICATION</scope>
</reference>
<dbReference type="WBParaSite" id="ES5_v2.g24190.t1">
    <property type="protein sequence ID" value="ES5_v2.g24190.t1"/>
    <property type="gene ID" value="ES5_v2.g24190"/>
</dbReference>
<protein>
    <submittedName>
        <fullName evidence="2">Uncharacterized protein</fullName>
    </submittedName>
</protein>
<sequence>MFEKRKTNCLNDFDKRDNSNAINKSTLSLHIVAYENSIEASNGNECLKDKNDEKLNLIKKWKNTKQLLADSVSFVQNPFEFPRQQKENSKVKPEMMQFKASQKLLNPNSPEIKGKFRVINKMFKKINCAQI</sequence>